<dbReference type="InterPro" id="IPR040373">
    <property type="entry name" value="CASZ1"/>
</dbReference>
<feature type="region of interest" description="Disordered" evidence="1">
    <location>
        <begin position="431"/>
        <end position="450"/>
    </location>
</feature>
<feature type="compositionally biased region" description="Polar residues" evidence="1">
    <location>
        <begin position="244"/>
        <end position="258"/>
    </location>
</feature>
<sequence length="676" mass="75334">MTSTAKPQNRNRTFDFTTVYDIRHSNVEGTEESQKTITDDEDDDERMVISEDRTSTGSPEVGSPLDSLHMMGPFNGDDTRESDSKSVNSEMIEDQNEEEKGNIDSNLCDDDNSEVPSTVGSQDVETPEESEAEDFGTGSRFESSTSSSRRNKRKNFQPRNIVYQYADSDVDNELFIDYSFNKTEELPESREITNYSEYQEYSGDELRRRNSSPCRIQTSVVGIQGPRTTIPKKLLEGDKDQPLDLTSDSVGPTNNERNLANKGDFSPVDLTTRRDHNWLCFPQTVEAVDLSKNTRLESGSPPPNRAIVKGHASVSAFTSLENHAPSSRDGGCTPRAGPALSGREAVPPAVDASLMRDYAESTMKELLGIYGLNDMGDSITKHVPLQNFSSGKILEHMPLSSLSFPYLSMMHHAPSSAVLSQHLPMVSEAPSSVDHSFRTTPTSAPTPSVNHLSYMPHPHDEGLLESLRSKVADSMSKMASVAPHNMMNNKDMATILTLAALGTKVATGQAPPEGVFPAQSPSPIVSPVTTAPCSTLVVPASTDSMLGSRKNTNPVRLNNGKTGPMDYTRYVKRFANASECGSNYCKDLNYREHFHCLDCNSRVFVKKEEMIRHFKWHKKRDESLQHGFMRYSPMDDCSDRFTNCSHNRKQTHYHCLKVRFADSFNVYRSTNYFSFH</sequence>
<feature type="compositionally biased region" description="Acidic residues" evidence="1">
    <location>
        <begin position="125"/>
        <end position="134"/>
    </location>
</feature>
<feature type="compositionally biased region" description="Basic and acidic residues" evidence="1">
    <location>
        <begin position="21"/>
        <end position="38"/>
    </location>
</feature>
<proteinExistence type="predicted"/>
<dbReference type="RefSeq" id="XP_013789949.1">
    <property type="nucleotide sequence ID" value="XM_013934495.2"/>
</dbReference>
<evidence type="ECO:0000313" key="3">
    <source>
        <dbReference type="RefSeq" id="XP_013789949.1"/>
    </source>
</evidence>
<accession>A0ABM1BWD6</accession>
<feature type="compositionally biased region" description="Polar residues" evidence="1">
    <location>
        <begin position="114"/>
        <end position="124"/>
    </location>
</feature>
<keyword evidence="2" id="KW-1185">Reference proteome</keyword>
<feature type="compositionally biased region" description="Low complexity" evidence="1">
    <location>
        <begin position="135"/>
        <end position="148"/>
    </location>
</feature>
<evidence type="ECO:0000256" key="1">
    <source>
        <dbReference type="SAM" id="MobiDB-lite"/>
    </source>
</evidence>
<dbReference type="PANTHER" id="PTHR12451:SF0">
    <property type="entry name" value="ZINC FINGER PROTEIN CASTOR HOMOLOG 1"/>
    <property type="match status" value="1"/>
</dbReference>
<dbReference type="PANTHER" id="PTHR12451">
    <property type="entry name" value="TRANSCRIPTION FACTOR CASTOR PROTEIN MING -RELATED"/>
    <property type="match status" value="1"/>
</dbReference>
<evidence type="ECO:0000313" key="2">
    <source>
        <dbReference type="Proteomes" id="UP000694941"/>
    </source>
</evidence>
<reference evidence="3" key="1">
    <citation type="submission" date="2025-08" db="UniProtKB">
        <authorList>
            <consortium name="RefSeq"/>
        </authorList>
    </citation>
    <scope>IDENTIFICATION</scope>
    <source>
        <tissue evidence="3">Muscle</tissue>
    </source>
</reference>
<dbReference type="GeneID" id="106473820"/>
<organism evidence="2 3">
    <name type="scientific">Limulus polyphemus</name>
    <name type="common">Atlantic horseshoe crab</name>
    <dbReference type="NCBI Taxonomy" id="6850"/>
    <lineage>
        <taxon>Eukaryota</taxon>
        <taxon>Metazoa</taxon>
        <taxon>Ecdysozoa</taxon>
        <taxon>Arthropoda</taxon>
        <taxon>Chelicerata</taxon>
        <taxon>Merostomata</taxon>
        <taxon>Xiphosura</taxon>
        <taxon>Limulidae</taxon>
        <taxon>Limulus</taxon>
    </lineage>
</organism>
<feature type="region of interest" description="Disordered" evidence="1">
    <location>
        <begin position="234"/>
        <end position="266"/>
    </location>
</feature>
<gene>
    <name evidence="3" type="primary">LOC106473820</name>
</gene>
<name>A0ABM1BWD6_LIMPO</name>
<dbReference type="Proteomes" id="UP000694941">
    <property type="component" value="Unplaced"/>
</dbReference>
<feature type="region of interest" description="Disordered" evidence="1">
    <location>
        <begin position="321"/>
        <end position="344"/>
    </location>
</feature>
<protein>
    <submittedName>
        <fullName evidence="3">Uncharacterized protein LOC106473820</fullName>
    </submittedName>
</protein>
<feature type="region of interest" description="Disordered" evidence="1">
    <location>
        <begin position="1"/>
        <end position="153"/>
    </location>
</feature>
<feature type="compositionally biased region" description="Polar residues" evidence="1">
    <location>
        <begin position="1"/>
        <end position="16"/>
    </location>
</feature>